<dbReference type="EMBL" id="CAFBLO010000093">
    <property type="protein sequence ID" value="CAB4873538.1"/>
    <property type="molecule type" value="Genomic_DNA"/>
</dbReference>
<protein>
    <submittedName>
        <fullName evidence="1">Unannotated protein</fullName>
    </submittedName>
</protein>
<proteinExistence type="predicted"/>
<dbReference type="AlphaFoldDB" id="A0A6J7DVD6"/>
<reference evidence="1" key="1">
    <citation type="submission" date="2020-05" db="EMBL/GenBank/DDBJ databases">
        <authorList>
            <person name="Chiriac C."/>
            <person name="Salcher M."/>
            <person name="Ghai R."/>
            <person name="Kavagutti S V."/>
        </authorList>
    </citation>
    <scope>NUCLEOTIDE SEQUENCE</scope>
</reference>
<sequence length="81" mass="8925">MLVDNPDSIVHCRAGRRDVDLLAIDLDPTCVGLLHTRQDADECRLTCPVFTEETVHPTRANIERDVVVGDDAGEDLSDVSH</sequence>
<organism evidence="1">
    <name type="scientific">freshwater metagenome</name>
    <dbReference type="NCBI Taxonomy" id="449393"/>
    <lineage>
        <taxon>unclassified sequences</taxon>
        <taxon>metagenomes</taxon>
        <taxon>ecological metagenomes</taxon>
    </lineage>
</organism>
<gene>
    <name evidence="1" type="ORF">UFOPK3364_00881</name>
</gene>
<name>A0A6J7DVD6_9ZZZZ</name>
<accession>A0A6J7DVD6</accession>
<evidence type="ECO:0000313" key="1">
    <source>
        <dbReference type="EMBL" id="CAB4873538.1"/>
    </source>
</evidence>